<dbReference type="GeneID" id="39595959"/>
<feature type="transmembrane region" description="Helical" evidence="2">
    <location>
        <begin position="920"/>
        <end position="948"/>
    </location>
</feature>
<name>A0A443HUV1_BYSSP</name>
<keyword evidence="2" id="KW-0812">Transmembrane</keyword>
<dbReference type="EMBL" id="RCNU01000005">
    <property type="protein sequence ID" value="RWQ95608.1"/>
    <property type="molecule type" value="Genomic_DNA"/>
</dbReference>
<feature type="compositionally biased region" description="Basic and acidic residues" evidence="1">
    <location>
        <begin position="72"/>
        <end position="82"/>
    </location>
</feature>
<feature type="compositionally biased region" description="Low complexity" evidence="1">
    <location>
        <begin position="617"/>
        <end position="626"/>
    </location>
</feature>
<dbReference type="STRING" id="264951.A0A443HUV1"/>
<feature type="compositionally biased region" description="Basic and acidic residues" evidence="1">
    <location>
        <begin position="446"/>
        <end position="466"/>
    </location>
</feature>
<feature type="region of interest" description="Disordered" evidence="1">
    <location>
        <begin position="72"/>
        <end position="132"/>
    </location>
</feature>
<feature type="compositionally biased region" description="Basic and acidic residues" evidence="1">
    <location>
        <begin position="583"/>
        <end position="598"/>
    </location>
</feature>
<feature type="compositionally biased region" description="Basic and acidic residues" evidence="1">
    <location>
        <begin position="395"/>
        <end position="408"/>
    </location>
</feature>
<feature type="region of interest" description="Disordered" evidence="1">
    <location>
        <begin position="379"/>
        <end position="466"/>
    </location>
</feature>
<dbReference type="Proteomes" id="UP000283841">
    <property type="component" value="Unassembled WGS sequence"/>
</dbReference>
<feature type="compositionally biased region" description="Basic and acidic residues" evidence="1">
    <location>
        <begin position="510"/>
        <end position="542"/>
    </location>
</feature>
<evidence type="ECO:0000313" key="4">
    <source>
        <dbReference type="Proteomes" id="UP000283841"/>
    </source>
</evidence>
<feature type="compositionally biased region" description="Polar residues" evidence="1">
    <location>
        <begin position="547"/>
        <end position="566"/>
    </location>
</feature>
<feature type="region of interest" description="Disordered" evidence="1">
    <location>
        <begin position="617"/>
        <end position="661"/>
    </location>
</feature>
<feature type="region of interest" description="Disordered" evidence="1">
    <location>
        <begin position="759"/>
        <end position="790"/>
    </location>
</feature>
<dbReference type="VEuPathDB" id="FungiDB:C8Q69DRAFT_260377"/>
<accession>A0A443HUV1</accession>
<keyword evidence="2" id="KW-1133">Transmembrane helix</keyword>
<comment type="caution">
    <text evidence="3">The sequence shown here is derived from an EMBL/GenBank/DDBJ whole genome shotgun (WGS) entry which is preliminary data.</text>
</comment>
<dbReference type="AlphaFoldDB" id="A0A443HUV1"/>
<keyword evidence="4" id="KW-1185">Reference proteome</keyword>
<dbReference type="RefSeq" id="XP_028485253.1">
    <property type="nucleotide sequence ID" value="XM_028626682.1"/>
</dbReference>
<proteinExistence type="predicted"/>
<keyword evidence="2" id="KW-0472">Membrane</keyword>
<evidence type="ECO:0000256" key="2">
    <source>
        <dbReference type="SAM" id="Phobius"/>
    </source>
</evidence>
<evidence type="ECO:0008006" key="5">
    <source>
        <dbReference type="Google" id="ProtNLM"/>
    </source>
</evidence>
<feature type="region of interest" description="Disordered" evidence="1">
    <location>
        <begin position="232"/>
        <end position="293"/>
    </location>
</feature>
<organism evidence="3 4">
    <name type="scientific">Byssochlamys spectabilis</name>
    <name type="common">Paecilomyces variotii</name>
    <dbReference type="NCBI Taxonomy" id="264951"/>
    <lineage>
        <taxon>Eukaryota</taxon>
        <taxon>Fungi</taxon>
        <taxon>Dikarya</taxon>
        <taxon>Ascomycota</taxon>
        <taxon>Pezizomycotina</taxon>
        <taxon>Eurotiomycetes</taxon>
        <taxon>Eurotiomycetidae</taxon>
        <taxon>Eurotiales</taxon>
        <taxon>Thermoascaceae</taxon>
        <taxon>Paecilomyces</taxon>
    </lineage>
</organism>
<sequence>MAPFLPVACPPPFDSSSLSSFQVIYLQRTDTSNEYGQRRLKPTYTPSGWANTIQPSPDRVLTVNNSRGRRGLEMEGRVELPADRPLSSYHAHDNQTKRRSNVKVPRTNGRQHKKSVTFEDHMPAASSRSVSAPETILRFSEHIHPMSTTVERFENGRLPRPDSIIQRQRQRDSRASSGTGVTEARLRAIADARDTYPRARQAEVCTDGISGQMNHDRHGTLHNLSSSTRLMRHETERHRNKSHATSTNEDKLLGRGANPRTGIISPSVATDSSQDEKSKPHSKKKKWRMKGDEWISLDIDQSTPGDTPPAGQSVVVNKDSASSSHNLVSPIEPMRTASNNWEDRFIVNMPSAREPNPPTMTTKQIEEYQKSIERVRLEGGKMLDPETLPSPRAVTPERRGAPAQRLEKQPSVTVQRKPVRTVSAETYTRSPVSPPLGPRQYYDADDVGRDRVSPIDDESPRMDQRERHLRAGGETFLGCQEMNKTKNPDEILMFPTSNDSPYPTMPPSPETKRRSGGKRESGMKQQRRSADEKAILHDEKPLRSRNMKPTQCSKQPLSSPPRQSGLNKPMPNSLKNKSLPPLPKEKPEKPDTLGKENQNDDDVFIITPTITRTLTSSTIPTSTTCPDLGGKSMQRTQTPKADDTVHVPRTRSHPSNSQSKWQQQMQMLPRSETFFMLPPGNVQAGGMSGVRNRRISPQSRESFSIMPGYIRMSRMMTSEQDIGGARGDHKFCLCRRCITDNHNPIQNINYPLMFEDIPGPAPTPRFQDLTAPPSPVLEGRPKSVTRARTPKTAEIAELDGQQVPASKSDNREQDTALVKRNEGKSDADASSGAINFLSFSLLFDICVLSVTQLYDFCRRHHISQHASIIAERIFEMAGHCFHVAKRVSNGIIVYKRTGSWPKSTNEEIALLMRDMGQAGLYFFVLGFVVMVLGRAAGYMVFLGSWVVWVAKPFGWVFGKVGKALFI</sequence>
<protein>
    <recommendedName>
        <fullName evidence="5">NTP binding protein</fullName>
    </recommendedName>
</protein>
<evidence type="ECO:0000256" key="1">
    <source>
        <dbReference type="SAM" id="MobiDB-lite"/>
    </source>
</evidence>
<reference evidence="3 4" key="1">
    <citation type="journal article" date="2018" name="Front. Microbiol.">
        <title>Genomic and genetic insights into a cosmopolitan fungus, Paecilomyces variotii (Eurotiales).</title>
        <authorList>
            <person name="Urquhart A.S."/>
            <person name="Mondo S.J."/>
            <person name="Makela M.R."/>
            <person name="Hane J.K."/>
            <person name="Wiebenga A."/>
            <person name="He G."/>
            <person name="Mihaltcheva S."/>
            <person name="Pangilinan J."/>
            <person name="Lipzen A."/>
            <person name="Barry K."/>
            <person name="de Vries R.P."/>
            <person name="Grigoriev I.V."/>
            <person name="Idnurm A."/>
        </authorList>
    </citation>
    <scope>NUCLEOTIDE SEQUENCE [LARGE SCALE GENOMIC DNA]</scope>
    <source>
        <strain evidence="3 4">CBS 101075</strain>
    </source>
</reference>
<feature type="region of interest" description="Disordered" evidence="1">
    <location>
        <begin position="159"/>
        <end position="182"/>
    </location>
</feature>
<evidence type="ECO:0000313" key="3">
    <source>
        <dbReference type="EMBL" id="RWQ95608.1"/>
    </source>
</evidence>
<feature type="region of interest" description="Disordered" evidence="1">
    <location>
        <begin position="489"/>
        <end position="602"/>
    </location>
</feature>
<gene>
    <name evidence="3" type="ORF">C8Q69DRAFT_260377</name>
</gene>